<evidence type="ECO:0000313" key="3">
    <source>
        <dbReference type="EMBL" id="CAF99033.1"/>
    </source>
</evidence>
<dbReference type="PANTHER" id="PTHR28665:SF1">
    <property type="entry name" value="BEN DOMAIN-CONTAINING PROTEIN 3"/>
    <property type="match status" value="1"/>
</dbReference>
<dbReference type="EMBL" id="CAAE01014571">
    <property type="protein sequence ID" value="CAF99033.1"/>
    <property type="molecule type" value="Genomic_DNA"/>
</dbReference>
<feature type="domain" description="BEN" evidence="2">
    <location>
        <begin position="231"/>
        <end position="326"/>
    </location>
</feature>
<dbReference type="GO" id="GO:0000122">
    <property type="term" value="P:negative regulation of transcription by RNA polymerase II"/>
    <property type="evidence" value="ECO:0007669"/>
    <property type="project" value="TreeGrafter"/>
</dbReference>
<feature type="region of interest" description="Disordered" evidence="1">
    <location>
        <begin position="747"/>
        <end position="829"/>
    </location>
</feature>
<dbReference type="SMART" id="SM01025">
    <property type="entry name" value="BEN"/>
    <property type="match status" value="3"/>
</dbReference>
<reference evidence="3" key="2">
    <citation type="submission" date="2004-02" db="EMBL/GenBank/DDBJ databases">
        <authorList>
            <consortium name="Genoscope"/>
            <consortium name="Whitehead Institute Centre for Genome Research"/>
        </authorList>
    </citation>
    <scope>NUCLEOTIDE SEQUENCE</scope>
</reference>
<reference evidence="3" key="1">
    <citation type="journal article" date="2004" name="Nature">
        <title>Genome duplication in the teleost fish Tetraodon nigroviridis reveals the early vertebrate proto-karyotype.</title>
        <authorList>
            <person name="Jaillon O."/>
            <person name="Aury J.-M."/>
            <person name="Brunet F."/>
            <person name="Petit J.-L."/>
            <person name="Stange-Thomann N."/>
            <person name="Mauceli E."/>
            <person name="Bouneau L."/>
            <person name="Fischer C."/>
            <person name="Ozouf-Costaz C."/>
            <person name="Bernot A."/>
            <person name="Nicaud S."/>
            <person name="Jaffe D."/>
            <person name="Fisher S."/>
            <person name="Lutfalla G."/>
            <person name="Dossat C."/>
            <person name="Segurens B."/>
            <person name="Dasilva C."/>
            <person name="Salanoubat M."/>
            <person name="Levy M."/>
            <person name="Boudet N."/>
            <person name="Castellano S."/>
            <person name="Anthouard V."/>
            <person name="Jubin C."/>
            <person name="Castelli V."/>
            <person name="Katinka M."/>
            <person name="Vacherie B."/>
            <person name="Biemont C."/>
            <person name="Skalli Z."/>
            <person name="Cattolico L."/>
            <person name="Poulain J."/>
            <person name="De Berardinis V."/>
            <person name="Cruaud C."/>
            <person name="Duprat S."/>
            <person name="Brottier P."/>
            <person name="Coutanceau J.-P."/>
            <person name="Gouzy J."/>
            <person name="Parra G."/>
            <person name="Lardier G."/>
            <person name="Chapple C."/>
            <person name="McKernan K.J."/>
            <person name="McEwan P."/>
            <person name="Bosak S."/>
            <person name="Kellis M."/>
            <person name="Volff J.-N."/>
            <person name="Guigo R."/>
            <person name="Zody M.C."/>
            <person name="Mesirov J."/>
            <person name="Lindblad-Toh K."/>
            <person name="Birren B."/>
            <person name="Nusbaum C."/>
            <person name="Kahn D."/>
            <person name="Robinson-Rechavi M."/>
            <person name="Laudet V."/>
            <person name="Schachter V."/>
            <person name="Quetier F."/>
            <person name="Saurin W."/>
            <person name="Scarpelli C."/>
            <person name="Wincker P."/>
            <person name="Lander E.S."/>
            <person name="Weissenbach J."/>
            <person name="Roest Crollius H."/>
        </authorList>
    </citation>
    <scope>NUCLEOTIDE SEQUENCE [LARGE SCALE GENOMIC DNA]</scope>
</reference>
<dbReference type="GO" id="GO:0000182">
    <property type="term" value="F:rDNA binding"/>
    <property type="evidence" value="ECO:0007669"/>
    <property type="project" value="TreeGrafter"/>
</dbReference>
<feature type="domain" description="BEN" evidence="2">
    <location>
        <begin position="528"/>
        <end position="629"/>
    </location>
</feature>
<gene>
    <name evidence="3" type="ORF">GSTENG00016974001</name>
</gene>
<dbReference type="OrthoDB" id="9927103at2759"/>
<protein>
    <submittedName>
        <fullName evidence="3">(spotted green pufferfish) hypothetical protein</fullName>
    </submittedName>
</protein>
<dbReference type="GO" id="GO:0000792">
    <property type="term" value="C:heterochromatin"/>
    <property type="evidence" value="ECO:0007669"/>
    <property type="project" value="InterPro"/>
</dbReference>
<dbReference type="PROSITE" id="PS51457">
    <property type="entry name" value="BEN"/>
    <property type="match status" value="2"/>
</dbReference>
<proteinExistence type="predicted"/>
<feature type="region of interest" description="Disordered" evidence="1">
    <location>
        <begin position="625"/>
        <end position="672"/>
    </location>
</feature>
<accession>Q4SJZ9</accession>
<sequence>MNSSQHGDAPDEAMLEKEHKHVLGFKEEPEDLAICKPDEGFGGGSPGVSETGKRSCSEMGPRTNQSTCSKRVKVSGEMRRLLVEEDGRHEPLCLATSGEKRECVQQKSRASYRKPLFSISHRISEKRNTPNLEQQAAHGGSHLNYAGIFSSKLQSSGDNGAWDGFPLVDTLGPSSSQDSSLYPLIEKMFLILNTLNSSMTQLHSKVDLLTLEVMRIKKQIQPVEAATEFQPPPEYLLTSEELRQLKEQTSGAGELGCRLLVHLFPELFKARECSRECGKRTLESLHLQLIRNYTEFCYPAVKDNEVWQEECLLQINDLFHRFWAQRDVESARVLRKQTGAGIKAEVPPACRFINEQGREEQIPAGNQRSPQPDLVLDARAAEELDEFSSPEDFVVFLTHRLFPEVFEEGQTAEGSGSFGPLMLDSEKMEIIRKYMEANFPDVPEDSWLQVCVQRMEDALEVAHSNGHGSEPDNNQDESYDLLGLPEDACVTRVPEAADYERPGRRSRKSLLAPMDFDHLEIPLPDFGVPQEYLLSREQLRNIYECSLSIGNFASRLLVLMFPELFTQENARRRYNCSGSLGKKQLDPVRVNLIRHYVQLVYPQAQNDRVWMAEFVGKLDERCRRRETEQRRPYAPQRRPYGLEPEQDSAPGQLHPEGVKEEADAPSFPPEKSSKDFCKIPLDELTVAAPGVPRGARLPAVGRRGAGDRPAEPVGGQLRGAAAGAPLPRALHAGEPAAAVQPLGRLQQEAAGPGAAAAHPPLRGGGVPRGEDRGGVALRVRSQHRRALPAAQPQEVRHSKEGQEVEHRVVDSEPSHLGNTFQKTIAQHIS</sequence>
<name>Q4SJZ9_TETNG</name>
<dbReference type="InterPro" id="IPR018379">
    <property type="entry name" value="BEN_domain"/>
</dbReference>
<comment type="caution">
    <text evidence="3">The sequence shown here is derived from an EMBL/GenBank/DDBJ whole genome shotgun (WGS) entry which is preliminary data.</text>
</comment>
<dbReference type="AlphaFoldDB" id="Q4SJZ9"/>
<evidence type="ECO:0000259" key="2">
    <source>
        <dbReference type="PROSITE" id="PS51457"/>
    </source>
</evidence>
<dbReference type="GO" id="GO:0000183">
    <property type="term" value="P:rDNA heterochromatin formation"/>
    <property type="evidence" value="ECO:0007669"/>
    <property type="project" value="InterPro"/>
</dbReference>
<dbReference type="KEGG" id="tng:GSTEN00016974G001"/>
<feature type="compositionally biased region" description="Polar residues" evidence="1">
    <location>
        <begin position="816"/>
        <end position="829"/>
    </location>
</feature>
<evidence type="ECO:0000256" key="1">
    <source>
        <dbReference type="SAM" id="MobiDB-lite"/>
    </source>
</evidence>
<dbReference type="InterPro" id="IPR033583">
    <property type="entry name" value="BEND3"/>
</dbReference>
<dbReference type="PANTHER" id="PTHR28665">
    <property type="entry name" value="BEN DOMAIN-CONTAINING PROTEIN 3"/>
    <property type="match status" value="1"/>
</dbReference>
<feature type="region of interest" description="Disordered" evidence="1">
    <location>
        <begin position="696"/>
        <end position="720"/>
    </location>
</feature>
<dbReference type="Pfam" id="PF10523">
    <property type="entry name" value="BEN"/>
    <property type="match status" value="2"/>
</dbReference>
<organism evidence="3">
    <name type="scientific">Tetraodon nigroviridis</name>
    <name type="common">Spotted green pufferfish</name>
    <name type="synonym">Chelonodon nigroviridis</name>
    <dbReference type="NCBI Taxonomy" id="99883"/>
    <lineage>
        <taxon>Eukaryota</taxon>
        <taxon>Metazoa</taxon>
        <taxon>Chordata</taxon>
        <taxon>Craniata</taxon>
        <taxon>Vertebrata</taxon>
        <taxon>Euteleostomi</taxon>
        <taxon>Actinopterygii</taxon>
        <taxon>Neopterygii</taxon>
        <taxon>Teleostei</taxon>
        <taxon>Neoteleostei</taxon>
        <taxon>Acanthomorphata</taxon>
        <taxon>Eupercaria</taxon>
        <taxon>Tetraodontiformes</taxon>
        <taxon>Tetradontoidea</taxon>
        <taxon>Tetraodontidae</taxon>
        <taxon>Tetraodon</taxon>
    </lineage>
</organism>
<feature type="compositionally biased region" description="Basic and acidic residues" evidence="1">
    <location>
        <begin position="794"/>
        <end position="813"/>
    </location>
</feature>
<feature type="region of interest" description="Disordered" evidence="1">
    <location>
        <begin position="34"/>
        <end position="68"/>
    </location>
</feature>
<feature type="compositionally biased region" description="Low complexity" evidence="1">
    <location>
        <begin position="749"/>
        <end position="761"/>
    </location>
</feature>